<dbReference type="OrthoDB" id="7065534at2"/>
<dbReference type="eggNOG" id="ENOG5033U2F">
    <property type="taxonomic scope" value="Bacteria"/>
</dbReference>
<evidence type="ECO:0000256" key="1">
    <source>
        <dbReference type="ARBA" id="ARBA00008525"/>
    </source>
</evidence>
<sequence>MYKYFNDPLKYADFIDKPCEKCGSEKNCLDTIYFDYRSDEIESVCMDCLDKGKALMKIPNYIYQRICDEVKRYFENESEDEIKRKIDIIIGDLQRTPPILWI</sequence>
<dbReference type="KEGG" id="ccb:Clocel_2303"/>
<dbReference type="Pfam" id="PF03691">
    <property type="entry name" value="UPF0167"/>
    <property type="match status" value="1"/>
</dbReference>
<organism evidence="2 3">
    <name type="scientific">Clostridium cellulovorans (strain ATCC 35296 / DSM 3052 / OCM 3 / 743B)</name>
    <dbReference type="NCBI Taxonomy" id="573061"/>
    <lineage>
        <taxon>Bacteria</taxon>
        <taxon>Bacillati</taxon>
        <taxon>Bacillota</taxon>
        <taxon>Clostridia</taxon>
        <taxon>Eubacteriales</taxon>
        <taxon>Clostridiaceae</taxon>
        <taxon>Clostridium</taxon>
    </lineage>
</organism>
<name>D9SP64_CLOC7</name>
<dbReference type="Proteomes" id="UP000002730">
    <property type="component" value="Chromosome"/>
</dbReference>
<comment type="similarity">
    <text evidence="1">Belongs to the UPF0167 family.</text>
</comment>
<dbReference type="EMBL" id="CP002160">
    <property type="protein sequence ID" value="ADL52029.1"/>
    <property type="molecule type" value="Genomic_DNA"/>
</dbReference>
<dbReference type="AlphaFoldDB" id="D9SP64"/>
<dbReference type="STRING" id="573061.Clocel_2303"/>
<reference evidence="2 3" key="1">
    <citation type="submission" date="2010-08" db="EMBL/GenBank/DDBJ databases">
        <title>Complete sequence of Clostridium cellulovorans 743B.</title>
        <authorList>
            <consortium name="US DOE Joint Genome Institute"/>
            <person name="Lucas S."/>
            <person name="Copeland A."/>
            <person name="Lapidus A."/>
            <person name="Cheng J.-F."/>
            <person name="Bruce D."/>
            <person name="Goodwin L."/>
            <person name="Pitluck S."/>
            <person name="Chertkov O."/>
            <person name="Detter J.C."/>
            <person name="Han C."/>
            <person name="Tapia R."/>
            <person name="Land M."/>
            <person name="Hauser L."/>
            <person name="Chang Y.-J."/>
            <person name="Jeffries C."/>
            <person name="Kyrpides N."/>
            <person name="Ivanova N."/>
            <person name="Mikhailova N."/>
            <person name="Hemme C.L."/>
            <person name="Woyke T."/>
        </authorList>
    </citation>
    <scope>NUCLEOTIDE SEQUENCE [LARGE SCALE GENOMIC DNA]</scope>
    <source>
        <strain evidence="3">ATCC 35296 / DSM 3052 / OCM 3 / 743B</strain>
    </source>
</reference>
<evidence type="ECO:0000313" key="3">
    <source>
        <dbReference type="Proteomes" id="UP000002730"/>
    </source>
</evidence>
<proteinExistence type="inferred from homology"/>
<protein>
    <submittedName>
        <fullName evidence="2">Uncharacterized protein</fullName>
    </submittedName>
</protein>
<accession>D9SP64</accession>
<dbReference type="HOGENOM" id="CLU_2272460_0_0_9"/>
<evidence type="ECO:0000313" key="2">
    <source>
        <dbReference type="EMBL" id="ADL52029.1"/>
    </source>
</evidence>
<gene>
    <name evidence="2" type="ordered locus">Clocel_2303</name>
</gene>
<keyword evidence="3" id="KW-1185">Reference proteome</keyword>
<dbReference type="InterPro" id="IPR005363">
    <property type="entry name" value="UPF0167"/>
</dbReference>